<dbReference type="SUPFAM" id="SSF48371">
    <property type="entry name" value="ARM repeat"/>
    <property type="match status" value="1"/>
</dbReference>
<dbReference type="Proteomes" id="UP000504617">
    <property type="component" value="Unplaced"/>
</dbReference>
<dbReference type="GO" id="GO:0005737">
    <property type="term" value="C:cytoplasm"/>
    <property type="evidence" value="ECO:0007669"/>
    <property type="project" value="TreeGrafter"/>
</dbReference>
<dbReference type="InterPro" id="IPR052623">
    <property type="entry name" value="DAAF5"/>
</dbReference>
<evidence type="ECO:0000313" key="2">
    <source>
        <dbReference type="Proteomes" id="UP000504617"/>
    </source>
</evidence>
<evidence type="ECO:0000313" key="3">
    <source>
        <dbReference type="RefSeq" id="XP_013927613.1"/>
    </source>
</evidence>
<dbReference type="PANTHER" id="PTHR16216">
    <property type="entry name" value="DYNEIN ASSEMBLY FACTOR 5, AXONEMAL"/>
    <property type="match status" value="1"/>
</dbReference>
<dbReference type="KEGG" id="tsr:106553599"/>
<dbReference type="GO" id="GO:0036158">
    <property type="term" value="P:outer dynein arm assembly"/>
    <property type="evidence" value="ECO:0007669"/>
    <property type="project" value="TreeGrafter"/>
</dbReference>
<dbReference type="GeneID" id="106553599"/>
<gene>
    <name evidence="3" type="primary">LOC106553599</name>
</gene>
<dbReference type="GO" id="GO:0003341">
    <property type="term" value="P:cilium movement"/>
    <property type="evidence" value="ECO:0007669"/>
    <property type="project" value="TreeGrafter"/>
</dbReference>
<dbReference type="PANTHER" id="PTHR16216:SF2">
    <property type="entry name" value="DYNEIN AXONEMAL ASSEMBLY FACTOR 5"/>
    <property type="match status" value="1"/>
</dbReference>
<feature type="domain" description="Dynein axonemal assembly factor 5 HEAT-repeat" evidence="1">
    <location>
        <begin position="33"/>
        <end position="70"/>
    </location>
</feature>
<dbReference type="InterPro" id="IPR016024">
    <property type="entry name" value="ARM-type_fold"/>
</dbReference>
<evidence type="ECO:0000259" key="1">
    <source>
        <dbReference type="Pfam" id="PF24573"/>
    </source>
</evidence>
<proteinExistence type="predicted"/>
<dbReference type="GO" id="GO:0045505">
    <property type="term" value="F:dynein intermediate chain binding"/>
    <property type="evidence" value="ECO:0007669"/>
    <property type="project" value="TreeGrafter"/>
</dbReference>
<name>A0A6I9YST7_9SAUR</name>
<dbReference type="InterPro" id="IPR056497">
    <property type="entry name" value="HEAT_DAAF5"/>
</dbReference>
<keyword evidence="2" id="KW-1185">Reference proteome</keyword>
<dbReference type="Pfam" id="PF24573">
    <property type="entry name" value="HEAT_DAAF5"/>
    <property type="match status" value="1"/>
</dbReference>
<protein>
    <submittedName>
        <fullName evidence="3">Dynein assembly factor 5, axonemal-like</fullName>
    </submittedName>
</protein>
<dbReference type="RefSeq" id="XP_013927613.1">
    <property type="nucleotide sequence ID" value="XM_014072138.1"/>
</dbReference>
<dbReference type="OrthoDB" id="413572at2759"/>
<accession>A0A6I9YST7</accession>
<sequence length="185" mass="20715">MTAKQSKTGREIPFPPSGKHGITASFWCFWQVFYLEQLLCCVENLVELCQEDCKEISLQLTKVLVTIMAIPTAGHLYVKLEEAMSALAEVQHIRDATGLYKQHISQLMEWLSSTHHGWSSCSPELLQLDVVATQSGPLIAEVLKDFISILKTCLHTSKDPRMRLKLFSILSQLLQSPGETVNSKG</sequence>
<organism evidence="2 3">
    <name type="scientific">Thamnophis sirtalis</name>
    <dbReference type="NCBI Taxonomy" id="35019"/>
    <lineage>
        <taxon>Eukaryota</taxon>
        <taxon>Metazoa</taxon>
        <taxon>Chordata</taxon>
        <taxon>Craniata</taxon>
        <taxon>Vertebrata</taxon>
        <taxon>Euteleostomi</taxon>
        <taxon>Lepidosauria</taxon>
        <taxon>Squamata</taxon>
        <taxon>Bifurcata</taxon>
        <taxon>Unidentata</taxon>
        <taxon>Episquamata</taxon>
        <taxon>Toxicofera</taxon>
        <taxon>Serpentes</taxon>
        <taxon>Colubroidea</taxon>
        <taxon>Colubridae</taxon>
        <taxon>Natricinae</taxon>
        <taxon>Thamnophis</taxon>
    </lineage>
</organism>
<dbReference type="GO" id="GO:0036159">
    <property type="term" value="P:inner dynein arm assembly"/>
    <property type="evidence" value="ECO:0007669"/>
    <property type="project" value="TreeGrafter"/>
</dbReference>
<reference evidence="3" key="1">
    <citation type="submission" date="2025-08" db="UniProtKB">
        <authorList>
            <consortium name="RefSeq"/>
        </authorList>
    </citation>
    <scope>IDENTIFICATION</scope>
    <source>
        <tissue evidence="3">Skeletal muscle</tissue>
    </source>
</reference>
<dbReference type="AlphaFoldDB" id="A0A6I9YST7"/>